<keyword evidence="4" id="KW-1003">Cell membrane</keyword>
<name>M5EFI5_9HYPH</name>
<dbReference type="Proteomes" id="UP000012062">
    <property type="component" value="Unassembled WGS sequence"/>
</dbReference>
<dbReference type="eggNOG" id="COG1129">
    <property type="taxonomic scope" value="Bacteria"/>
</dbReference>
<evidence type="ECO:0000256" key="7">
    <source>
        <dbReference type="ARBA" id="ARBA00022741"/>
    </source>
</evidence>
<dbReference type="CDD" id="cd03216">
    <property type="entry name" value="ABC_Carb_Monos_I"/>
    <property type="match status" value="1"/>
</dbReference>
<keyword evidence="13" id="KW-1185">Reference proteome</keyword>
<feature type="domain" description="ABC transporter" evidence="11">
    <location>
        <begin position="314"/>
        <end position="556"/>
    </location>
</feature>
<dbReference type="InterPro" id="IPR003439">
    <property type="entry name" value="ABC_transporter-like_ATP-bd"/>
</dbReference>
<dbReference type="AlphaFoldDB" id="M5EFI5"/>
<feature type="domain" description="ABC transporter" evidence="11">
    <location>
        <begin position="65"/>
        <end position="302"/>
    </location>
</feature>
<keyword evidence="8 12" id="KW-0067">ATP-binding</keyword>
<evidence type="ECO:0000256" key="4">
    <source>
        <dbReference type="ARBA" id="ARBA00022475"/>
    </source>
</evidence>
<dbReference type="SMART" id="SM00382">
    <property type="entry name" value="AAA"/>
    <property type="match status" value="2"/>
</dbReference>
<dbReference type="EMBL" id="CAUM01000005">
    <property type="protein sequence ID" value="CCV03122.1"/>
    <property type="molecule type" value="Genomic_DNA"/>
</dbReference>
<keyword evidence="7" id="KW-0547">Nucleotide-binding</keyword>
<dbReference type="InterPro" id="IPR017871">
    <property type="entry name" value="ABC_transporter-like_CS"/>
</dbReference>
<evidence type="ECO:0000256" key="6">
    <source>
        <dbReference type="ARBA" id="ARBA00022737"/>
    </source>
</evidence>
<keyword evidence="5" id="KW-0762">Sugar transport</keyword>
<dbReference type="InterPro" id="IPR003593">
    <property type="entry name" value="AAA+_ATPase"/>
</dbReference>
<keyword evidence="9" id="KW-1278">Translocase</keyword>
<evidence type="ECO:0000256" key="2">
    <source>
        <dbReference type="ARBA" id="ARBA00005417"/>
    </source>
</evidence>
<accession>M5EFI5</accession>
<protein>
    <submittedName>
        <fullName evidence="12">Fused D-ribose transporter subunits of ABC superfamily: ATP-binding components</fullName>
    </submittedName>
</protein>
<keyword evidence="10" id="KW-0472">Membrane</keyword>
<dbReference type="STRING" id="1297569.MESS2_1020023"/>
<comment type="subcellular location">
    <subcellularLocation>
        <location evidence="1">Cell membrane</location>
        <topology evidence="1">Peripheral membrane protein</topology>
    </subcellularLocation>
</comment>
<dbReference type="PANTHER" id="PTHR43790:SF3">
    <property type="entry name" value="D-ALLOSE IMPORT ATP-BINDING PROTEIN ALSA-RELATED"/>
    <property type="match status" value="1"/>
</dbReference>
<dbReference type="GO" id="GO:0016887">
    <property type="term" value="F:ATP hydrolysis activity"/>
    <property type="evidence" value="ECO:0007669"/>
    <property type="project" value="InterPro"/>
</dbReference>
<evidence type="ECO:0000256" key="1">
    <source>
        <dbReference type="ARBA" id="ARBA00004202"/>
    </source>
</evidence>
<sequence>MISGARTTLPLVGRVGEPASRSDAGETGWGGDISMCQDLDMLVDPHPAHVVRDPPHKGEGKAPRLTLSGISKSFPGVRALHDVSLSLYPGQVTALIGENGAGKSTLVKIMTGIYQPDAGIISIDGQPVTLPSAHAAFGHGITAIHQETVLFDDLSVAENIFLGHAPRTRFKTIDWRTMRKNAKEVLDTMGAGHIDADTRLKDLGIANKHLVAVARAMSIDARIVIMDEPTAALSMKEIEELFLLIEFLKSEGKAILFISHKFDEIYRIADRYTVFRDGEMVGEGLIRDAGQSQIVRMMVGRAVDHIFPQRKATIGAPVLTVSGLSHPTEFDDIGFELHRGEILGFYGLVGAGRSEVMQAISGITRTSSGTIALEGKPIAPKSAADSIEAGIVYVPEERGKQGVVIGLPIFQNVSLPSLKRTSKTGILRLAEEFALARAFTERLDLRASSLSQDVGTLSGGNQQKIVIAKWLATAPKVIILDEPTKGIDIGSKAAVHGFMAELVAQGLSVIMVSSELPEILGMSDRVVVMREGRIASVYDNKELDAETLVRTAAGIAA</sequence>
<gene>
    <name evidence="12" type="primary">rbsA</name>
    <name evidence="12" type="ORF">MESS2_1020023</name>
</gene>
<dbReference type="CDD" id="cd03215">
    <property type="entry name" value="ABC_Carb_Monos_II"/>
    <property type="match status" value="1"/>
</dbReference>
<dbReference type="PANTHER" id="PTHR43790">
    <property type="entry name" value="CARBOHYDRATE TRANSPORT ATP-BINDING PROTEIN MG119-RELATED"/>
    <property type="match status" value="1"/>
</dbReference>
<organism evidence="12 13">
    <name type="scientific">Mesorhizobium metallidurans STM 2683</name>
    <dbReference type="NCBI Taxonomy" id="1297569"/>
    <lineage>
        <taxon>Bacteria</taxon>
        <taxon>Pseudomonadati</taxon>
        <taxon>Pseudomonadota</taxon>
        <taxon>Alphaproteobacteria</taxon>
        <taxon>Hyphomicrobiales</taxon>
        <taxon>Phyllobacteriaceae</taxon>
        <taxon>Mesorhizobium</taxon>
    </lineage>
</organism>
<proteinExistence type="inferred from homology"/>
<dbReference type="InterPro" id="IPR050107">
    <property type="entry name" value="ABC_carbohydrate_import_ATPase"/>
</dbReference>
<evidence type="ECO:0000256" key="5">
    <source>
        <dbReference type="ARBA" id="ARBA00022597"/>
    </source>
</evidence>
<dbReference type="PROSITE" id="PS50893">
    <property type="entry name" value="ABC_TRANSPORTER_2"/>
    <property type="match status" value="2"/>
</dbReference>
<dbReference type="SUPFAM" id="SSF52540">
    <property type="entry name" value="P-loop containing nucleoside triphosphate hydrolases"/>
    <property type="match status" value="2"/>
</dbReference>
<evidence type="ECO:0000259" key="11">
    <source>
        <dbReference type="PROSITE" id="PS50893"/>
    </source>
</evidence>
<keyword evidence="6" id="KW-0677">Repeat</keyword>
<evidence type="ECO:0000256" key="10">
    <source>
        <dbReference type="ARBA" id="ARBA00023136"/>
    </source>
</evidence>
<evidence type="ECO:0000313" key="12">
    <source>
        <dbReference type="EMBL" id="CCV03122.1"/>
    </source>
</evidence>
<dbReference type="FunFam" id="3.40.50.300:FF:000127">
    <property type="entry name" value="Ribose import ATP-binding protein RbsA"/>
    <property type="match status" value="1"/>
</dbReference>
<evidence type="ECO:0000313" key="13">
    <source>
        <dbReference type="Proteomes" id="UP000012062"/>
    </source>
</evidence>
<comment type="caution">
    <text evidence="12">The sequence shown here is derived from an EMBL/GenBank/DDBJ whole genome shotgun (WGS) entry which is preliminary data.</text>
</comment>
<dbReference type="InterPro" id="IPR027417">
    <property type="entry name" value="P-loop_NTPase"/>
</dbReference>
<dbReference type="GO" id="GO:0005524">
    <property type="term" value="F:ATP binding"/>
    <property type="evidence" value="ECO:0007669"/>
    <property type="project" value="UniProtKB-KW"/>
</dbReference>
<dbReference type="Pfam" id="PF00005">
    <property type="entry name" value="ABC_tran"/>
    <property type="match status" value="2"/>
</dbReference>
<dbReference type="PROSITE" id="PS00211">
    <property type="entry name" value="ABC_TRANSPORTER_1"/>
    <property type="match status" value="1"/>
</dbReference>
<dbReference type="GO" id="GO:0005886">
    <property type="term" value="C:plasma membrane"/>
    <property type="evidence" value="ECO:0007669"/>
    <property type="project" value="UniProtKB-SubCell"/>
</dbReference>
<comment type="similarity">
    <text evidence="2">Belongs to the ABC transporter superfamily.</text>
</comment>
<evidence type="ECO:0000256" key="8">
    <source>
        <dbReference type="ARBA" id="ARBA00022840"/>
    </source>
</evidence>
<keyword evidence="3" id="KW-0813">Transport</keyword>
<reference evidence="12 13" key="1">
    <citation type="submission" date="2013-02" db="EMBL/GenBank/DDBJ databases">
        <authorList>
            <person name="Genoscope - CEA"/>
        </authorList>
    </citation>
    <scope>NUCLEOTIDE SEQUENCE [LARGE SCALE GENOMIC DNA]</scope>
    <source>
        <strain evidence="12 13">STM 2683</strain>
    </source>
</reference>
<evidence type="ECO:0000256" key="3">
    <source>
        <dbReference type="ARBA" id="ARBA00022448"/>
    </source>
</evidence>
<dbReference type="Gene3D" id="3.40.50.300">
    <property type="entry name" value="P-loop containing nucleotide triphosphate hydrolases"/>
    <property type="match status" value="2"/>
</dbReference>
<evidence type="ECO:0000256" key="9">
    <source>
        <dbReference type="ARBA" id="ARBA00022967"/>
    </source>
</evidence>